<dbReference type="Proteomes" id="UP000482487">
    <property type="component" value="Unassembled WGS sequence"/>
</dbReference>
<proteinExistence type="inferred from homology"/>
<feature type="region of interest" description="Disordered" evidence="3">
    <location>
        <begin position="128"/>
        <end position="231"/>
    </location>
</feature>
<dbReference type="AlphaFoldDB" id="A0A7C9ITF4"/>
<gene>
    <name evidence="4" type="ORF">GTA51_15300</name>
</gene>
<evidence type="ECO:0000256" key="1">
    <source>
        <dbReference type="ARBA" id="ARBA00009350"/>
    </source>
</evidence>
<accession>A0A7C9ITF4</accession>
<dbReference type="HAMAP" id="MF_00674">
    <property type="entry name" value="UPF0251"/>
    <property type="match status" value="1"/>
</dbReference>
<reference evidence="4 5" key="1">
    <citation type="submission" date="2020-01" db="EMBL/GenBank/DDBJ databases">
        <title>Genome sequence of Desulfovibrio aerotolerans DSM 16695(T).</title>
        <authorList>
            <person name="Karnachuk O."/>
            <person name="Avakyan M."/>
            <person name="Mardanov A."/>
            <person name="Kadnikov V."/>
            <person name="Ravin N."/>
        </authorList>
    </citation>
    <scope>NUCLEOTIDE SEQUENCE [LARGE SCALE GENOMIC DNA]</scope>
    <source>
        <strain evidence="4 5">DSM 16695</strain>
    </source>
</reference>
<sequence>MPRRRLCRRVTAAPAAVYFKPQGIVRCDLGEVVLAVEGLEALRLADLEGLTSDAAAVGMGVSRHTFGRVLAEARATVARALVGGLALRIAGGAYQLAGDEPAAAQSENETSNAPTQTVAANQALKEHTMPGRGTCGRSGQGQGTGQGQQNGTGRGQGMGQGQQNGTGMGQGQCLGQGTGRGQGRGGGRGRGLGNGLGQTTAPDQATGPGQGGRADLEHVGGPQQASAMPAALSDTVTCPRCGKTVVAVAGGAGPVCPQCGLGVSPQQG</sequence>
<dbReference type="InterPro" id="IPR002852">
    <property type="entry name" value="UPF0251"/>
</dbReference>
<name>A0A7C9ITF4_9BACT</name>
<dbReference type="Pfam" id="PF02001">
    <property type="entry name" value="DUF134"/>
    <property type="match status" value="1"/>
</dbReference>
<dbReference type="PANTHER" id="PTHR37478:SF2">
    <property type="entry name" value="UPF0251 PROTEIN TK0562"/>
    <property type="match status" value="1"/>
</dbReference>
<evidence type="ECO:0000313" key="4">
    <source>
        <dbReference type="EMBL" id="MYL84487.1"/>
    </source>
</evidence>
<dbReference type="EMBL" id="WVUD01000033">
    <property type="protein sequence ID" value="MYL84487.1"/>
    <property type="molecule type" value="Genomic_DNA"/>
</dbReference>
<evidence type="ECO:0000313" key="5">
    <source>
        <dbReference type="Proteomes" id="UP000482487"/>
    </source>
</evidence>
<protein>
    <recommendedName>
        <fullName evidence="2">UPF0251 protein GTA51_15300</fullName>
    </recommendedName>
</protein>
<comment type="similarity">
    <text evidence="1 2">Belongs to the UPF0251 family.</text>
</comment>
<organism evidence="4 5">
    <name type="scientific">Solidesulfovibrio aerotolerans</name>
    <dbReference type="NCBI Taxonomy" id="295255"/>
    <lineage>
        <taxon>Bacteria</taxon>
        <taxon>Pseudomonadati</taxon>
        <taxon>Thermodesulfobacteriota</taxon>
        <taxon>Desulfovibrionia</taxon>
        <taxon>Desulfovibrionales</taxon>
        <taxon>Desulfovibrionaceae</taxon>
        <taxon>Solidesulfovibrio</taxon>
    </lineage>
</organism>
<feature type="compositionally biased region" description="Gly residues" evidence="3">
    <location>
        <begin position="133"/>
        <end position="196"/>
    </location>
</feature>
<dbReference type="PANTHER" id="PTHR37478">
    <property type="match status" value="1"/>
</dbReference>
<evidence type="ECO:0000256" key="3">
    <source>
        <dbReference type="SAM" id="MobiDB-lite"/>
    </source>
</evidence>
<dbReference type="RefSeq" id="WP_160962561.1">
    <property type="nucleotide sequence ID" value="NZ_WVUD01000033.1"/>
</dbReference>
<comment type="caution">
    <text evidence="4">The sequence shown here is derived from an EMBL/GenBank/DDBJ whole genome shotgun (WGS) entry which is preliminary data.</text>
</comment>
<keyword evidence="5" id="KW-1185">Reference proteome</keyword>
<evidence type="ECO:0000256" key="2">
    <source>
        <dbReference type="HAMAP-Rule" id="MF_00674"/>
    </source>
</evidence>
<dbReference type="OrthoDB" id="280278at2"/>